<dbReference type="Gene3D" id="3.30.9.10">
    <property type="entry name" value="D-Amino Acid Oxidase, subunit A, domain 2"/>
    <property type="match status" value="1"/>
</dbReference>
<feature type="transmembrane region" description="Helical" evidence="2">
    <location>
        <begin position="6"/>
        <end position="22"/>
    </location>
</feature>
<dbReference type="EMBL" id="CP018622">
    <property type="protein sequence ID" value="AUJ23614.1"/>
    <property type="molecule type" value="Genomic_DNA"/>
</dbReference>
<dbReference type="Gene3D" id="3.50.50.60">
    <property type="entry name" value="FAD/NAD(P)-binding domain"/>
    <property type="match status" value="1"/>
</dbReference>
<feature type="domain" description="FAD dependent oxidoreductase" evidence="3">
    <location>
        <begin position="4"/>
        <end position="350"/>
    </location>
</feature>
<keyword evidence="7" id="KW-1185">Reference proteome</keyword>
<organism evidence="4 6">
    <name type="scientific">Virgibacillus dokdonensis</name>
    <dbReference type="NCBI Taxonomy" id="302167"/>
    <lineage>
        <taxon>Bacteria</taxon>
        <taxon>Bacillati</taxon>
        <taxon>Bacillota</taxon>
        <taxon>Bacilli</taxon>
        <taxon>Bacillales</taxon>
        <taxon>Bacillaceae</taxon>
        <taxon>Virgibacillus</taxon>
    </lineage>
</organism>
<evidence type="ECO:0000313" key="4">
    <source>
        <dbReference type="EMBL" id="AUJ23614.1"/>
    </source>
</evidence>
<dbReference type="InterPro" id="IPR036188">
    <property type="entry name" value="FAD/NAD-bd_sf"/>
</dbReference>
<reference evidence="5 7" key="3">
    <citation type="submission" date="2024-01" db="EMBL/GenBank/DDBJ databases">
        <title>Survival strategy associated with biotechnological potential of Virgibacillus dokdonensis T4.6 isolated from salt-fermented shrimp paste.</title>
        <authorList>
            <person name="Doan T.V."/>
            <person name="Quach N.T."/>
            <person name="Phi Q.-T."/>
        </authorList>
    </citation>
    <scope>NUCLEOTIDE SEQUENCE [LARGE SCALE GENOMIC DNA]</scope>
    <source>
        <strain evidence="5 7">T4.6</strain>
    </source>
</reference>
<evidence type="ECO:0000256" key="1">
    <source>
        <dbReference type="ARBA" id="ARBA00023002"/>
    </source>
</evidence>
<dbReference type="PANTHER" id="PTHR13847">
    <property type="entry name" value="SARCOSINE DEHYDROGENASE-RELATED"/>
    <property type="match status" value="1"/>
</dbReference>
<evidence type="ECO:0000313" key="6">
    <source>
        <dbReference type="Proteomes" id="UP000234237"/>
    </source>
</evidence>
<evidence type="ECO:0000313" key="7">
    <source>
        <dbReference type="Proteomes" id="UP001356080"/>
    </source>
</evidence>
<reference evidence="4" key="1">
    <citation type="submission" date="2016-11" db="EMBL/GenBank/DDBJ databases">
        <title>Complete genome sequence of Virgibacillus dokdonensis 21D, a halophilic bacterium isolated from the deep hypersaline anoxic basin Discovery in the Mediterranean Sea.</title>
        <authorList>
            <person name="Zeaiter Z."/>
            <person name="Booth J.M."/>
            <person name="Prosdocimi E.M."/>
            <person name="Mapelli F."/>
            <person name="Fusi M."/>
            <person name="Daffonchio D."/>
            <person name="Borin S."/>
            <person name="Crotti E."/>
        </authorList>
    </citation>
    <scope>NUCLEOTIDE SEQUENCE</scope>
    <source>
        <strain evidence="4">21D</strain>
    </source>
</reference>
<keyword evidence="2" id="KW-1133">Transmembrane helix</keyword>
<dbReference type="EC" id="1.-.-.-" evidence="5"/>
<dbReference type="GO" id="GO:0005737">
    <property type="term" value="C:cytoplasm"/>
    <property type="evidence" value="ECO:0007669"/>
    <property type="project" value="TreeGrafter"/>
</dbReference>
<dbReference type="Proteomes" id="UP001356080">
    <property type="component" value="Unassembled WGS sequence"/>
</dbReference>
<proteinExistence type="predicted"/>
<protein>
    <submittedName>
        <fullName evidence="5">FAD-dependent oxidoreductase</fullName>
        <ecNumber evidence="5">1.-.-.-</ecNumber>
    </submittedName>
    <submittedName>
        <fullName evidence="4">Hydrogen cyanide synthase subunit HcnC</fullName>
        <ecNumber evidence="4">1.4.99.5</ecNumber>
    </submittedName>
</protein>
<dbReference type="AlphaFoldDB" id="A0A2K9IW32"/>
<keyword evidence="1 4" id="KW-0560">Oxidoreductase</keyword>
<dbReference type="EMBL" id="JAZHPM010000016">
    <property type="protein sequence ID" value="MEF2292373.1"/>
    <property type="molecule type" value="Genomic_DNA"/>
</dbReference>
<dbReference type="SUPFAM" id="SSF51905">
    <property type="entry name" value="FAD/NAD(P)-binding domain"/>
    <property type="match status" value="1"/>
</dbReference>
<dbReference type="Pfam" id="PF01266">
    <property type="entry name" value="DAO"/>
    <property type="match status" value="1"/>
</dbReference>
<accession>A0A2K9IW32</accession>
<sequence>MNYDVIIVGGGVIGASIAYFLTKSKKFNVLLCEKGKPPGDGATSISGGLLRVHHTNNANQYLSFRSLQLYKELTASKQMDFGYHPIGFSLMVGPQYVENFKINVQNMVNLGLPIKVYSPNEYSLEERFINVENIGAVSYEPLGGYGNPAKTSLAFIHESLKQGLHLMEGTEVQDIVVNKNKVVGVQTNLSPIFAKHVIIASNYWGGKLTKNIGIDLPIYTKRLGVVFAHTDTDKVLSHSYIDDTSDTYMRPFPDGRILIGIKSSECDISDIHFKRKIQNEEALEAIDRASKRFPILQKAKVLGGRIGFDSYTPDQYPLIGPTEYEGLYLSVGFGGGGYKIAPAVGEAIAKEILYNTKTNELKYYRINRFEKEKKYTYFQTKSMYKYM</sequence>
<dbReference type="InterPro" id="IPR006076">
    <property type="entry name" value="FAD-dep_OxRdtase"/>
</dbReference>
<evidence type="ECO:0000259" key="3">
    <source>
        <dbReference type="Pfam" id="PF01266"/>
    </source>
</evidence>
<dbReference type="EC" id="1.4.99.5" evidence="4"/>
<gene>
    <name evidence="4" type="primary">hcnC_2</name>
    <name evidence="4" type="ORF">A21D_00501</name>
    <name evidence="5" type="ORF">V2W34_10200</name>
</gene>
<keyword evidence="2" id="KW-0812">Transmembrane</keyword>
<dbReference type="RefSeq" id="WP_164085304.1">
    <property type="nucleotide sequence ID" value="NZ_CP018622.1"/>
</dbReference>
<evidence type="ECO:0000313" key="5">
    <source>
        <dbReference type="EMBL" id="MEF2292373.1"/>
    </source>
</evidence>
<dbReference type="Proteomes" id="UP000234237">
    <property type="component" value="Chromosome"/>
</dbReference>
<reference evidence="6" key="2">
    <citation type="submission" date="2016-11" db="EMBL/GenBank/DDBJ databases">
        <title>Complete genome sequence of Virgibacillus pantothenticus 21D, a halophilic bacterium isolated from the deep hypersaline anoxic basin Discovery in the Mediterranean Sea.</title>
        <authorList>
            <person name="Zeaiter Z."/>
            <person name="Booth J.M."/>
            <person name="Prosdocimi E.M."/>
            <person name="Mapelli F."/>
            <person name="Fusi M."/>
            <person name="Daffonchio D."/>
            <person name="Borin S."/>
            <person name="Crotti E."/>
        </authorList>
    </citation>
    <scope>NUCLEOTIDE SEQUENCE [LARGE SCALE GENOMIC DNA]</scope>
    <source>
        <strain evidence="6">21D</strain>
    </source>
</reference>
<evidence type="ECO:0000256" key="2">
    <source>
        <dbReference type="SAM" id="Phobius"/>
    </source>
</evidence>
<name>A0A2K9IW32_9BACI</name>
<dbReference type="GO" id="GO:0050622">
    <property type="term" value="F:glycine dehydrogenase (cyanide-forming) activity"/>
    <property type="evidence" value="ECO:0007669"/>
    <property type="project" value="UniProtKB-EC"/>
</dbReference>
<keyword evidence="2" id="KW-0472">Membrane</keyword>
<dbReference type="PANTHER" id="PTHR13847:SF287">
    <property type="entry name" value="FAD-DEPENDENT OXIDOREDUCTASE DOMAIN-CONTAINING PROTEIN 1"/>
    <property type="match status" value="1"/>
</dbReference>
<dbReference type="KEGG" id="vpn:A21D_00501"/>